<accession>A0A9N9X6M1</accession>
<reference evidence="2" key="1">
    <citation type="submission" date="2022-01" db="EMBL/GenBank/DDBJ databases">
        <authorList>
            <person name="King R."/>
        </authorList>
    </citation>
    <scope>NUCLEOTIDE SEQUENCE</scope>
</reference>
<dbReference type="OrthoDB" id="7367179at2759"/>
<dbReference type="PANTHER" id="PTHR10773:SF19">
    <property type="match status" value="1"/>
</dbReference>
<dbReference type="InterPro" id="IPR057191">
    <property type="entry name" value="DUF7869"/>
</dbReference>
<dbReference type="AlphaFoldDB" id="A0A9N9X6M1"/>
<dbReference type="Proteomes" id="UP001153737">
    <property type="component" value="Chromosome 5"/>
</dbReference>
<name>A0A9N9X6M1_PHACE</name>
<dbReference type="EMBL" id="OU896711">
    <property type="protein sequence ID" value="CAG9822236.1"/>
    <property type="molecule type" value="Genomic_DNA"/>
</dbReference>
<gene>
    <name evidence="2" type="ORF">PHAECO_LOCUS8980</name>
</gene>
<keyword evidence="3" id="KW-1185">Reference proteome</keyword>
<feature type="domain" description="DUF7869" evidence="1">
    <location>
        <begin position="81"/>
        <end position="193"/>
    </location>
</feature>
<dbReference type="Pfam" id="PF25273">
    <property type="entry name" value="DUF7869"/>
    <property type="match status" value="1"/>
</dbReference>
<dbReference type="PANTHER" id="PTHR10773">
    <property type="entry name" value="DNA-DIRECTED RNA POLYMERASES I, II, AND III SUBUNIT RPABC2"/>
    <property type="match status" value="1"/>
</dbReference>
<evidence type="ECO:0000313" key="2">
    <source>
        <dbReference type="EMBL" id="CAG9822236.1"/>
    </source>
</evidence>
<evidence type="ECO:0000313" key="3">
    <source>
        <dbReference type="Proteomes" id="UP001153737"/>
    </source>
</evidence>
<proteinExistence type="predicted"/>
<evidence type="ECO:0000259" key="1">
    <source>
        <dbReference type="Pfam" id="PF25273"/>
    </source>
</evidence>
<organism evidence="2 3">
    <name type="scientific">Phaedon cochleariae</name>
    <name type="common">Mustard beetle</name>
    <dbReference type="NCBI Taxonomy" id="80249"/>
    <lineage>
        <taxon>Eukaryota</taxon>
        <taxon>Metazoa</taxon>
        <taxon>Ecdysozoa</taxon>
        <taxon>Arthropoda</taxon>
        <taxon>Hexapoda</taxon>
        <taxon>Insecta</taxon>
        <taxon>Pterygota</taxon>
        <taxon>Neoptera</taxon>
        <taxon>Endopterygota</taxon>
        <taxon>Coleoptera</taxon>
        <taxon>Polyphaga</taxon>
        <taxon>Cucujiformia</taxon>
        <taxon>Chrysomeloidea</taxon>
        <taxon>Chrysomelidae</taxon>
        <taxon>Chrysomelinae</taxon>
        <taxon>Chrysomelini</taxon>
        <taxon>Phaedon</taxon>
    </lineage>
</organism>
<protein>
    <recommendedName>
        <fullName evidence="1">DUF7869 domain-containing protein</fullName>
    </recommendedName>
</protein>
<reference evidence="2" key="2">
    <citation type="submission" date="2022-10" db="EMBL/GenBank/DDBJ databases">
        <authorList>
            <consortium name="ENA_rothamsted_submissions"/>
            <consortium name="culmorum"/>
            <person name="King R."/>
        </authorList>
    </citation>
    <scope>NUCLEOTIDE SEQUENCE</scope>
</reference>
<sequence length="289" mass="33936">MDDMRKRKQVEECVYQVHINAEEAARSEKSVDKKNAEENCFTMDVQAVKLCPKLEVSTAYYKSKLQIHNFTIYNLSTHQSENFVWNESEGELCSSVFATCIVKHLESYLNIEVKPIIIWSDSCGYQNKNNILSNSLSLLATKYSVTIEQKYLEKGHTQMECDSTHSLIERRLKGKYIYLPTDYINIIREARKKPFPLDVEYLDHLYFLNFEDTNCKRYNSIRPGSRKNDLKVNNLRCLKYESEGTIFYKCAFTDSYVLLPQRQKAVDVNYVPEPLYQERLKIKKVVYCL</sequence>